<dbReference type="InterPro" id="IPR035897">
    <property type="entry name" value="Toll_tir_struct_dom_sf"/>
</dbReference>
<keyword evidence="3" id="KW-0675">Receptor</keyword>
<name>A0A3E0M6C1_9CHRO</name>
<dbReference type="Proteomes" id="UP000257002">
    <property type="component" value="Unassembled WGS sequence"/>
</dbReference>
<evidence type="ECO:0000313" key="4">
    <source>
        <dbReference type="Proteomes" id="UP000257002"/>
    </source>
</evidence>
<evidence type="ECO:0000259" key="2">
    <source>
        <dbReference type="PROSITE" id="PS50104"/>
    </source>
</evidence>
<dbReference type="Pfam" id="PF26309">
    <property type="entry name" value="DUF8082"/>
    <property type="match status" value="1"/>
</dbReference>
<dbReference type="SMART" id="SM00255">
    <property type="entry name" value="TIR"/>
    <property type="match status" value="1"/>
</dbReference>
<evidence type="ECO:0000313" key="3">
    <source>
        <dbReference type="EMBL" id="REJ55331.1"/>
    </source>
</evidence>
<dbReference type="PROSITE" id="PS50104">
    <property type="entry name" value="TIR"/>
    <property type="match status" value="1"/>
</dbReference>
<feature type="domain" description="TIR" evidence="2">
    <location>
        <begin position="4"/>
        <end position="146"/>
    </location>
</feature>
<accession>A0A3E0M6C1</accession>
<reference evidence="3 4" key="1">
    <citation type="submission" date="2017-10" db="EMBL/GenBank/DDBJ databases">
        <title>A large-scale comparative metagenomic study reveals the eutrophication-driven functional interactions in six Microcystis-epibionts communities.</title>
        <authorList>
            <person name="Li Q."/>
            <person name="Lin F."/>
        </authorList>
    </citation>
    <scope>NUCLEOTIDE SEQUENCE [LARGE SCALE GENOMIC DNA]</scope>
    <source>
        <strain evidence="3">TW10</strain>
    </source>
</reference>
<dbReference type="InterPro" id="IPR058395">
    <property type="entry name" value="DUF8082"/>
</dbReference>
<protein>
    <submittedName>
        <fullName evidence="3">Toll/interleukin-1 receptor domain-containing protein</fullName>
    </submittedName>
</protein>
<dbReference type="GO" id="GO:0007165">
    <property type="term" value="P:signal transduction"/>
    <property type="evidence" value="ECO:0007669"/>
    <property type="project" value="InterPro"/>
</dbReference>
<dbReference type="SUPFAM" id="SSF52200">
    <property type="entry name" value="Toll/Interleukin receptor TIR domain"/>
    <property type="match status" value="1"/>
</dbReference>
<proteinExistence type="predicted"/>
<comment type="caution">
    <text evidence="3">The sequence shown here is derived from an EMBL/GenBank/DDBJ whole genome shotgun (WGS) entry which is preliminary data.</text>
</comment>
<sequence length="378" mass="43909">MESTSVKLFISYSHRDEALRQHLDKHLASLKRQKVIDSWHDRKLEAGMEWANKIDENLNQADIILLLISPDFIYSNYCSEIEMEQAIKQHDAGEAIIVPIILEPCDWKWLAVSKYQAFPKDAKPITTWNNENEAFLDVIQGIRLVAERLFEQRQQKFKEKKAAQDQYLKKVEEILSSNGEISIPAQDTLDELREELKLTSEEAEELQNRAFEPYKKYKEHLQKYEKTFLKVIQKEYPVSDKTKADLKLRQRDLGIKHEDAEQIEQWILAQVTVESREQVKAEESQIHPQPEAFLNSSENPSQLQPKTVISAAISAAIDPIFLERCQRELARYIGPMAQFIMADILAEHSQIERPQLVELLSGEITNPEKAKEFKQNLL</sequence>
<dbReference type="AlphaFoldDB" id="A0A3E0M6C1"/>
<dbReference type="InterPro" id="IPR000157">
    <property type="entry name" value="TIR_dom"/>
</dbReference>
<dbReference type="Gene3D" id="3.40.50.10140">
    <property type="entry name" value="Toll/interleukin-1 receptor homology (TIR) domain"/>
    <property type="match status" value="1"/>
</dbReference>
<dbReference type="Pfam" id="PF13676">
    <property type="entry name" value="TIR_2"/>
    <property type="match status" value="1"/>
</dbReference>
<keyword evidence="1" id="KW-0175">Coiled coil</keyword>
<organism evidence="3 4">
    <name type="scientific">Microcystis wesenbergii TW10</name>
    <dbReference type="NCBI Taxonomy" id="2060474"/>
    <lineage>
        <taxon>Bacteria</taxon>
        <taxon>Bacillati</taxon>
        <taxon>Cyanobacteriota</taxon>
        <taxon>Cyanophyceae</taxon>
        <taxon>Oscillatoriophycideae</taxon>
        <taxon>Chroococcales</taxon>
        <taxon>Microcystaceae</taxon>
        <taxon>Microcystis</taxon>
    </lineage>
</organism>
<feature type="coiled-coil region" evidence="1">
    <location>
        <begin position="146"/>
        <end position="209"/>
    </location>
</feature>
<dbReference type="EMBL" id="QQWD01000004">
    <property type="protein sequence ID" value="REJ55331.1"/>
    <property type="molecule type" value="Genomic_DNA"/>
</dbReference>
<gene>
    <name evidence="3" type="ORF">DWQ51_05740</name>
</gene>
<evidence type="ECO:0000256" key="1">
    <source>
        <dbReference type="SAM" id="Coils"/>
    </source>
</evidence>